<proteinExistence type="predicted"/>
<evidence type="ECO:0000256" key="1">
    <source>
        <dbReference type="SAM" id="Phobius"/>
    </source>
</evidence>
<organism evidence="2 3">
    <name type="scientific">Parvularcula mediterranea</name>
    <dbReference type="NCBI Taxonomy" id="2732508"/>
    <lineage>
        <taxon>Bacteria</taxon>
        <taxon>Pseudomonadati</taxon>
        <taxon>Pseudomonadota</taxon>
        <taxon>Alphaproteobacteria</taxon>
        <taxon>Parvularculales</taxon>
        <taxon>Parvularculaceae</taxon>
        <taxon>Parvularcula</taxon>
    </lineage>
</organism>
<dbReference type="EMBL" id="JABFCX010000003">
    <property type="protein sequence ID" value="NNU17271.1"/>
    <property type="molecule type" value="Genomic_DNA"/>
</dbReference>
<dbReference type="RefSeq" id="WP_173200532.1">
    <property type="nucleotide sequence ID" value="NZ_JABFCX010000003.1"/>
</dbReference>
<evidence type="ECO:0000313" key="3">
    <source>
        <dbReference type="Proteomes" id="UP000536835"/>
    </source>
</evidence>
<keyword evidence="3" id="KW-1185">Reference proteome</keyword>
<dbReference type="Proteomes" id="UP000536835">
    <property type="component" value="Unassembled WGS sequence"/>
</dbReference>
<dbReference type="AlphaFoldDB" id="A0A7Y3W6H3"/>
<keyword evidence="1" id="KW-1133">Transmembrane helix</keyword>
<reference evidence="2 3" key="1">
    <citation type="submission" date="2020-05" db="EMBL/GenBank/DDBJ databases">
        <title>Parvularcula mediterraneae sp. nov., isolated from polypropylene straw from shallow seawater of the seashore of Laganas in Zakynthos island, Greece.</title>
        <authorList>
            <person name="Szabo I."/>
            <person name="Al-Omari J."/>
            <person name="Rado J."/>
            <person name="Szerdahelyi G.S."/>
        </authorList>
    </citation>
    <scope>NUCLEOTIDE SEQUENCE [LARGE SCALE GENOMIC DNA]</scope>
    <source>
        <strain evidence="2 3">ZS-1/3</strain>
    </source>
</reference>
<protein>
    <submittedName>
        <fullName evidence="2">DUF2809 domain-containing protein</fullName>
    </submittedName>
</protein>
<keyword evidence="1" id="KW-0812">Transmembrane</keyword>
<dbReference type="Pfam" id="PF10990">
    <property type="entry name" value="DUF2809"/>
    <property type="match status" value="1"/>
</dbReference>
<feature type="transmembrane region" description="Helical" evidence="1">
    <location>
        <begin position="53"/>
        <end position="72"/>
    </location>
</feature>
<name>A0A7Y3W6H3_9PROT</name>
<gene>
    <name evidence="2" type="ORF">HK107_13150</name>
</gene>
<comment type="caution">
    <text evidence="2">The sequence shown here is derived from an EMBL/GenBank/DDBJ whole genome shotgun (WGS) entry which is preliminary data.</text>
</comment>
<evidence type="ECO:0000313" key="2">
    <source>
        <dbReference type="EMBL" id="NNU17271.1"/>
    </source>
</evidence>
<feature type="transmembrane region" description="Helical" evidence="1">
    <location>
        <begin position="93"/>
        <end position="112"/>
    </location>
</feature>
<sequence length="120" mass="12785">MRMYYLLATGILSLVLALIATFGTGIVRTHGGDVLVVVWLYLVVRTVTMMPKGLAAILVLAVAFAVEFGQVIDIAGQLGIADSAFARLAFGRTFDAFDFLAYGAGAAIAYFADLSFGKKR</sequence>
<dbReference type="InterPro" id="IPR021257">
    <property type="entry name" value="DUF2809"/>
</dbReference>
<keyword evidence="1" id="KW-0472">Membrane</keyword>
<accession>A0A7Y3W6H3</accession>